<comment type="caution">
    <text evidence="2">The sequence shown here is derived from an EMBL/GenBank/DDBJ whole genome shotgun (WGS) entry which is preliminary data.</text>
</comment>
<name>A0A8J8NUA4_HALGN</name>
<keyword evidence="3" id="KW-1185">Reference proteome</keyword>
<dbReference type="Proteomes" id="UP000785679">
    <property type="component" value="Unassembled WGS sequence"/>
</dbReference>
<evidence type="ECO:0000313" key="3">
    <source>
        <dbReference type="Proteomes" id="UP000785679"/>
    </source>
</evidence>
<proteinExistence type="predicted"/>
<dbReference type="AlphaFoldDB" id="A0A8J8NUA4"/>
<gene>
    <name evidence="2" type="ORF">FGO68_gene3677</name>
</gene>
<accession>A0A8J8NUA4</accession>
<protein>
    <submittedName>
        <fullName evidence="2">Uncharacterized protein</fullName>
    </submittedName>
</protein>
<sequence length="87" mass="9867">MGLTQSGKKRPSANTQHMISLMKGVQTRLSLSYRPFWQLMTIVGRSTAYRCQFKQRASSCSTYPQPRFSAQSQTSFAPRSPSFNLKT</sequence>
<organism evidence="2 3">
    <name type="scientific">Halteria grandinella</name>
    <dbReference type="NCBI Taxonomy" id="5974"/>
    <lineage>
        <taxon>Eukaryota</taxon>
        <taxon>Sar</taxon>
        <taxon>Alveolata</taxon>
        <taxon>Ciliophora</taxon>
        <taxon>Intramacronucleata</taxon>
        <taxon>Spirotrichea</taxon>
        <taxon>Stichotrichia</taxon>
        <taxon>Sporadotrichida</taxon>
        <taxon>Halteriidae</taxon>
        <taxon>Halteria</taxon>
    </lineage>
</organism>
<reference evidence="2" key="1">
    <citation type="submission" date="2019-06" db="EMBL/GenBank/DDBJ databases">
        <authorList>
            <person name="Zheng W."/>
        </authorList>
    </citation>
    <scope>NUCLEOTIDE SEQUENCE</scope>
    <source>
        <strain evidence="2">QDHG01</strain>
    </source>
</reference>
<feature type="region of interest" description="Disordered" evidence="1">
    <location>
        <begin position="61"/>
        <end position="87"/>
    </location>
</feature>
<dbReference type="EMBL" id="RRYP01005762">
    <property type="protein sequence ID" value="TNV81762.1"/>
    <property type="molecule type" value="Genomic_DNA"/>
</dbReference>
<evidence type="ECO:0000256" key="1">
    <source>
        <dbReference type="SAM" id="MobiDB-lite"/>
    </source>
</evidence>
<evidence type="ECO:0000313" key="2">
    <source>
        <dbReference type="EMBL" id="TNV81762.1"/>
    </source>
</evidence>